<keyword evidence="1" id="KW-0863">Zinc-finger</keyword>
<accession>A0AAD8DZ06</accession>
<dbReference type="PANTHER" id="PTHR46677">
    <property type="entry name" value="SMC5-SMC6 COMPLEX LOCALIZATION FACTOR PROTEIN 1"/>
    <property type="match status" value="1"/>
</dbReference>
<keyword evidence="1" id="KW-0862">Zinc</keyword>
<dbReference type="SUPFAM" id="SSF57716">
    <property type="entry name" value="Glucocorticoid receptor-like (DNA-binding domain)"/>
    <property type="match status" value="1"/>
</dbReference>
<evidence type="ECO:0000259" key="3">
    <source>
        <dbReference type="PROSITE" id="PS51915"/>
    </source>
</evidence>
<dbReference type="GO" id="GO:1990166">
    <property type="term" value="P:protein localization to site of double-strand break"/>
    <property type="evidence" value="ECO:0007669"/>
    <property type="project" value="TreeGrafter"/>
</dbReference>
<reference evidence="4" key="1">
    <citation type="submission" date="2023-03" db="EMBL/GenBank/DDBJ databases">
        <title>Chromosome-level genomes of two armyworms, Mythimna separata and Mythimna loreyi, provide insights into the biosynthesis and reception of sex pheromones.</title>
        <authorList>
            <person name="Zhao H."/>
        </authorList>
    </citation>
    <scope>NUCLEOTIDE SEQUENCE</scope>
    <source>
        <strain evidence="4">BeijingLab</strain>
        <tissue evidence="4">Pupa</tissue>
    </source>
</reference>
<dbReference type="GO" id="GO:2000781">
    <property type="term" value="P:positive regulation of double-strand break repair"/>
    <property type="evidence" value="ECO:0007669"/>
    <property type="project" value="InterPro"/>
</dbReference>
<evidence type="ECO:0000256" key="1">
    <source>
        <dbReference type="PROSITE-ProRule" id="PRU01263"/>
    </source>
</evidence>
<dbReference type="InterPro" id="IPR036420">
    <property type="entry name" value="BRCT_dom_sf"/>
</dbReference>
<keyword evidence="1" id="KW-0479">Metal-binding</keyword>
<feature type="binding site" evidence="1">
    <location>
        <position position="52"/>
    </location>
    <ligand>
        <name>Zn(2+)</name>
        <dbReference type="ChEBI" id="CHEBI:29105"/>
    </ligand>
</feature>
<feature type="binding site" evidence="1">
    <location>
        <position position="11"/>
    </location>
    <ligand>
        <name>Zn(2+)</name>
        <dbReference type="ChEBI" id="CHEBI:29105"/>
    </ligand>
</feature>
<dbReference type="Proteomes" id="UP001231518">
    <property type="component" value="Chromosome 5"/>
</dbReference>
<feature type="compositionally biased region" description="Polar residues" evidence="2">
    <location>
        <begin position="177"/>
        <end position="204"/>
    </location>
</feature>
<comment type="caution">
    <text evidence="4">The sequence shown here is derived from an EMBL/GenBank/DDBJ whole genome shotgun (WGS) entry which is preliminary data.</text>
</comment>
<dbReference type="GO" id="GO:0005634">
    <property type="term" value="C:nucleus"/>
    <property type="evidence" value="ECO:0007669"/>
    <property type="project" value="InterPro"/>
</dbReference>
<evidence type="ECO:0000313" key="4">
    <source>
        <dbReference type="EMBL" id="KAJ8734002.1"/>
    </source>
</evidence>
<keyword evidence="5" id="KW-1185">Reference proteome</keyword>
<dbReference type="InterPro" id="IPR013087">
    <property type="entry name" value="Znf_C2H2_type"/>
</dbReference>
<dbReference type="InterPro" id="IPR042479">
    <property type="entry name" value="Slf1"/>
</dbReference>
<feature type="domain" description="ZAD" evidence="3">
    <location>
        <begin position="6"/>
        <end position="79"/>
    </location>
</feature>
<dbReference type="GO" id="GO:0006974">
    <property type="term" value="P:DNA damage response"/>
    <property type="evidence" value="ECO:0007669"/>
    <property type="project" value="TreeGrafter"/>
</dbReference>
<dbReference type="Gene3D" id="3.40.50.10190">
    <property type="entry name" value="BRCT domain"/>
    <property type="match status" value="2"/>
</dbReference>
<proteinExistence type="predicted"/>
<protein>
    <recommendedName>
        <fullName evidence="3">ZAD domain-containing protein</fullName>
    </recommendedName>
</protein>
<feature type="binding site" evidence="1">
    <location>
        <position position="55"/>
    </location>
    <ligand>
        <name>Zn(2+)</name>
        <dbReference type="ChEBI" id="CHEBI:29105"/>
    </ligand>
</feature>
<dbReference type="Pfam" id="PF07776">
    <property type="entry name" value="zf-AD"/>
    <property type="match status" value="1"/>
</dbReference>
<dbReference type="PROSITE" id="PS51915">
    <property type="entry name" value="ZAD"/>
    <property type="match status" value="1"/>
</dbReference>
<evidence type="ECO:0000313" key="5">
    <source>
        <dbReference type="Proteomes" id="UP001231518"/>
    </source>
</evidence>
<dbReference type="SMART" id="SM00868">
    <property type="entry name" value="zf-AD"/>
    <property type="match status" value="1"/>
</dbReference>
<gene>
    <name evidence="4" type="ORF">PYW07_014553</name>
</gene>
<name>A0AAD8DZ06_MYTSE</name>
<dbReference type="AlphaFoldDB" id="A0AAD8DZ06"/>
<dbReference type="PROSITE" id="PS00028">
    <property type="entry name" value="ZINC_FINGER_C2H2_1"/>
    <property type="match status" value="1"/>
</dbReference>
<dbReference type="PANTHER" id="PTHR46677:SF1">
    <property type="entry name" value="SMC5-SMC6 COMPLEX LOCALIZATION FACTOR PROTEIN 1"/>
    <property type="match status" value="1"/>
</dbReference>
<sequence>MDSRFQKCRLCLKLGDFCSIFEQDECVKLSDMVMSFTNIQIYEGDGLSDRVCSSCIENLSTAYLFKQQCERIDNLIRQCPDTNINKPSVSDYNDLFNKEFHMHDGTMDGSMEEYVSAEGDNNENFFKDNMDSNIFHDISDETDSDVDSIKCGGCNESYSKLGTHTCRTTCTIERNQLQRSSSNETLVASDIAPNQQPARATQSLPPRHTQPLPPRHTQPLPDIPEDMDVTCVLCDEKFDQYDNYVIHFNRCTTNVKLHHYVCPVCHDIYTEKMAYLEHLKAEHFKVTSKETVVHYKAGFIDPGEDCVDFVPSLEKTRKPKAVRRQIGWSVEDIYQEIDCKKVEEKVTPTSSPFKNFFSKLGNETFSRQSTPKKVSFRRLIETGKEKTANYLPFQKYIQNYKLKKKGSSYSPIKGKMQVSTKIKASLQEMTSDSDYHSPSGTSEESWKLKQNLICACEKKVFMLSESINNRERIAAMITELGGVVAENTKMEMLATHFIAVLPNDTFTGMMVCALATGKWLIHVNFIYDSFRCKKFLQEYLYEWLKHPKILEIDSTSVEVAKAAVYWHLELDALSAKYPFEGKQIVLIMKRKYRQYYQMIFKTLKAKPVTYDPRTPGSCCTADYCFVDMKIIERVKLRFFARHNVPVFPYQYILVYLLKRGQVEDEYKYLLQDCKKYARDTMFLLNDTY</sequence>
<feature type="binding site" evidence="1">
    <location>
        <position position="8"/>
    </location>
    <ligand>
        <name>Zn(2+)</name>
        <dbReference type="ChEBI" id="CHEBI:29105"/>
    </ligand>
</feature>
<dbReference type="SUPFAM" id="SSF52113">
    <property type="entry name" value="BRCT domain"/>
    <property type="match status" value="1"/>
</dbReference>
<feature type="region of interest" description="Disordered" evidence="2">
    <location>
        <begin position="177"/>
        <end position="222"/>
    </location>
</feature>
<evidence type="ECO:0000256" key="2">
    <source>
        <dbReference type="SAM" id="MobiDB-lite"/>
    </source>
</evidence>
<dbReference type="Gene3D" id="3.40.1800.20">
    <property type="match status" value="1"/>
</dbReference>
<dbReference type="GO" id="GO:0008270">
    <property type="term" value="F:zinc ion binding"/>
    <property type="evidence" value="ECO:0007669"/>
    <property type="project" value="UniProtKB-UniRule"/>
</dbReference>
<dbReference type="GO" id="GO:0035861">
    <property type="term" value="C:site of double-strand break"/>
    <property type="evidence" value="ECO:0007669"/>
    <property type="project" value="TreeGrafter"/>
</dbReference>
<organism evidence="4 5">
    <name type="scientific">Mythimna separata</name>
    <name type="common">Oriental armyworm</name>
    <name type="synonym">Pseudaletia separata</name>
    <dbReference type="NCBI Taxonomy" id="271217"/>
    <lineage>
        <taxon>Eukaryota</taxon>
        <taxon>Metazoa</taxon>
        <taxon>Ecdysozoa</taxon>
        <taxon>Arthropoda</taxon>
        <taxon>Hexapoda</taxon>
        <taxon>Insecta</taxon>
        <taxon>Pterygota</taxon>
        <taxon>Neoptera</taxon>
        <taxon>Endopterygota</taxon>
        <taxon>Lepidoptera</taxon>
        <taxon>Glossata</taxon>
        <taxon>Ditrysia</taxon>
        <taxon>Noctuoidea</taxon>
        <taxon>Noctuidae</taxon>
        <taxon>Noctuinae</taxon>
        <taxon>Hadenini</taxon>
        <taxon>Mythimna</taxon>
    </lineage>
</organism>
<dbReference type="EMBL" id="JARGEI010000003">
    <property type="protein sequence ID" value="KAJ8734002.1"/>
    <property type="molecule type" value="Genomic_DNA"/>
</dbReference>
<dbReference type="InterPro" id="IPR012934">
    <property type="entry name" value="Znf_AD"/>
</dbReference>